<proteinExistence type="predicted"/>
<gene>
    <name evidence="2" type="ORF">PR048_006702</name>
</gene>
<sequence length="128" mass="15252">MTGQPDAQKQCFRVVTKVETEDQWESGLVVRKCRKPRSYWILRDRDKREVRQNTYHMRHTKTNKRGQKVSIRIPDQDTRDRALPKVVIEGNKLRWGREEIIVPDRDAHQDRERVLDKESTEGKTLGEN</sequence>
<dbReference type="Proteomes" id="UP001159363">
    <property type="component" value="Chromosome 2"/>
</dbReference>
<reference evidence="2 3" key="1">
    <citation type="submission" date="2023-02" db="EMBL/GenBank/DDBJ databases">
        <title>LHISI_Scaffold_Assembly.</title>
        <authorList>
            <person name="Stuart O.P."/>
            <person name="Cleave R."/>
            <person name="Magrath M.J.L."/>
            <person name="Mikheyev A.S."/>
        </authorList>
    </citation>
    <scope>NUCLEOTIDE SEQUENCE [LARGE SCALE GENOMIC DNA]</scope>
    <source>
        <strain evidence="2">Daus_M_001</strain>
        <tissue evidence="2">Leg muscle</tissue>
    </source>
</reference>
<comment type="caution">
    <text evidence="2">The sequence shown here is derived from an EMBL/GenBank/DDBJ whole genome shotgun (WGS) entry which is preliminary data.</text>
</comment>
<dbReference type="EMBL" id="JARBHB010000002">
    <property type="protein sequence ID" value="KAJ8894092.1"/>
    <property type="molecule type" value="Genomic_DNA"/>
</dbReference>
<evidence type="ECO:0000313" key="3">
    <source>
        <dbReference type="Proteomes" id="UP001159363"/>
    </source>
</evidence>
<evidence type="ECO:0000313" key="2">
    <source>
        <dbReference type="EMBL" id="KAJ8894092.1"/>
    </source>
</evidence>
<accession>A0ABQ9IBN8</accession>
<keyword evidence="3" id="KW-1185">Reference proteome</keyword>
<name>A0ABQ9IBN8_9NEOP</name>
<feature type="region of interest" description="Disordered" evidence="1">
    <location>
        <begin position="106"/>
        <end position="128"/>
    </location>
</feature>
<organism evidence="2 3">
    <name type="scientific">Dryococelus australis</name>
    <dbReference type="NCBI Taxonomy" id="614101"/>
    <lineage>
        <taxon>Eukaryota</taxon>
        <taxon>Metazoa</taxon>
        <taxon>Ecdysozoa</taxon>
        <taxon>Arthropoda</taxon>
        <taxon>Hexapoda</taxon>
        <taxon>Insecta</taxon>
        <taxon>Pterygota</taxon>
        <taxon>Neoptera</taxon>
        <taxon>Polyneoptera</taxon>
        <taxon>Phasmatodea</taxon>
        <taxon>Verophasmatodea</taxon>
        <taxon>Anareolatae</taxon>
        <taxon>Phasmatidae</taxon>
        <taxon>Eurycanthinae</taxon>
        <taxon>Dryococelus</taxon>
    </lineage>
</organism>
<evidence type="ECO:0000256" key="1">
    <source>
        <dbReference type="SAM" id="MobiDB-lite"/>
    </source>
</evidence>
<protein>
    <submittedName>
        <fullName evidence="2">Uncharacterized protein</fullName>
    </submittedName>
</protein>